<reference evidence="2 3" key="1">
    <citation type="submission" date="2016-10" db="EMBL/GenBank/DDBJ databases">
        <authorList>
            <person name="de Groot N.N."/>
        </authorList>
    </citation>
    <scope>NUCLEOTIDE SEQUENCE [LARGE SCALE GENOMIC DNA]</scope>
    <source>
        <strain evidence="2 3">CGMCC 4.7037</strain>
    </source>
</reference>
<feature type="region of interest" description="Disordered" evidence="1">
    <location>
        <begin position="100"/>
        <end position="126"/>
    </location>
</feature>
<dbReference type="Proteomes" id="UP000236732">
    <property type="component" value="Unassembled WGS sequence"/>
</dbReference>
<evidence type="ECO:0000313" key="2">
    <source>
        <dbReference type="EMBL" id="SEH02930.1"/>
    </source>
</evidence>
<name>A0A1H6EYG5_9ACTN</name>
<organism evidence="2 3">
    <name type="scientific">Nonomuraea solani</name>
    <dbReference type="NCBI Taxonomy" id="1144553"/>
    <lineage>
        <taxon>Bacteria</taxon>
        <taxon>Bacillati</taxon>
        <taxon>Actinomycetota</taxon>
        <taxon>Actinomycetes</taxon>
        <taxon>Streptosporangiales</taxon>
        <taxon>Streptosporangiaceae</taxon>
        <taxon>Nonomuraea</taxon>
    </lineage>
</organism>
<dbReference type="OrthoDB" id="4198010at2"/>
<keyword evidence="3" id="KW-1185">Reference proteome</keyword>
<gene>
    <name evidence="2" type="ORF">SAMN05444920_13142</name>
</gene>
<sequence>MRAGYGSNRAGFADIATDVYDRLSLGPALALHHAVRAVRTRFPSVPSLWSAHLHSGADDGCAAVEPCGWTAAGGTDAESVTRHDHACSYFDQRRRRHGAYRFRPEHRSGAGTDRAASAEGIRVDNP</sequence>
<evidence type="ECO:0000256" key="1">
    <source>
        <dbReference type="SAM" id="MobiDB-lite"/>
    </source>
</evidence>
<dbReference type="EMBL" id="FNVT01000031">
    <property type="protein sequence ID" value="SEH02930.1"/>
    <property type="molecule type" value="Genomic_DNA"/>
</dbReference>
<dbReference type="RefSeq" id="WP_103963950.1">
    <property type="nucleotide sequence ID" value="NZ_FNVT01000031.1"/>
</dbReference>
<protein>
    <submittedName>
        <fullName evidence="2">Uncharacterized protein</fullName>
    </submittedName>
</protein>
<proteinExistence type="predicted"/>
<accession>A0A1H6EYG5</accession>
<dbReference type="AlphaFoldDB" id="A0A1H6EYG5"/>
<evidence type="ECO:0000313" key="3">
    <source>
        <dbReference type="Proteomes" id="UP000236732"/>
    </source>
</evidence>